<sequence length="135" mass="15522">MESCDDLARQNEELRVQLKEASDTQLVSEVESLRKDKEHLLTNLHRAEEEVKVLFEENNLLDEENKRLLKQLKAERHAQESGGKPSANASAKGKRKSRHAESFFVERSIDSNNLDLLRQPLSPLQQNSPDPRTHK</sequence>
<dbReference type="AlphaFoldDB" id="A0A1D1ZKK9"/>
<accession>A0A1D1ZKK9</accession>
<reference evidence="2" key="1">
    <citation type="submission" date="2015-07" db="EMBL/GenBank/DDBJ databases">
        <title>Transcriptome Assembly of Anthurium amnicola.</title>
        <authorList>
            <person name="Suzuki J."/>
        </authorList>
    </citation>
    <scope>NUCLEOTIDE SEQUENCE</scope>
</reference>
<dbReference type="PANTHER" id="PTHR35689">
    <property type="entry name" value="EARLY ENDOSOME ANTIGEN"/>
    <property type="match status" value="1"/>
</dbReference>
<evidence type="ECO:0000256" key="1">
    <source>
        <dbReference type="SAM" id="MobiDB-lite"/>
    </source>
</evidence>
<feature type="region of interest" description="Disordered" evidence="1">
    <location>
        <begin position="72"/>
        <end position="135"/>
    </location>
</feature>
<gene>
    <name evidence="2" type="primary">thiE_2</name>
    <name evidence="2" type="ORF">g.36142</name>
</gene>
<proteinExistence type="predicted"/>
<protein>
    <submittedName>
        <fullName evidence="2">Thiamine-phosphate synthase</fullName>
    </submittedName>
</protein>
<dbReference type="PANTHER" id="PTHR35689:SF1">
    <property type="entry name" value="EARLY ENDOSOME ANTIGEN"/>
    <property type="match status" value="1"/>
</dbReference>
<evidence type="ECO:0000313" key="2">
    <source>
        <dbReference type="EMBL" id="JAT67361.1"/>
    </source>
</evidence>
<dbReference type="EMBL" id="GDJX01000575">
    <property type="protein sequence ID" value="JAT67361.1"/>
    <property type="molecule type" value="Transcribed_RNA"/>
</dbReference>
<feature type="compositionally biased region" description="Polar residues" evidence="1">
    <location>
        <begin position="122"/>
        <end position="135"/>
    </location>
</feature>
<name>A0A1D1ZKK9_9ARAE</name>
<organism evidence="2">
    <name type="scientific">Anthurium amnicola</name>
    <dbReference type="NCBI Taxonomy" id="1678845"/>
    <lineage>
        <taxon>Eukaryota</taxon>
        <taxon>Viridiplantae</taxon>
        <taxon>Streptophyta</taxon>
        <taxon>Embryophyta</taxon>
        <taxon>Tracheophyta</taxon>
        <taxon>Spermatophyta</taxon>
        <taxon>Magnoliopsida</taxon>
        <taxon>Liliopsida</taxon>
        <taxon>Araceae</taxon>
        <taxon>Pothoideae</taxon>
        <taxon>Potheae</taxon>
        <taxon>Anthurium</taxon>
    </lineage>
</organism>